<dbReference type="InterPro" id="IPR006026">
    <property type="entry name" value="Peptidase_Metallo"/>
</dbReference>
<feature type="binding site" evidence="12">
    <location>
        <position position="444"/>
    </location>
    <ligand>
        <name>Ca(2+)</name>
        <dbReference type="ChEBI" id="CHEBI:29108"/>
        <label>5</label>
    </ligand>
</feature>
<dbReference type="GO" id="GO:0030574">
    <property type="term" value="P:collagen catabolic process"/>
    <property type="evidence" value="ECO:0007669"/>
    <property type="project" value="TreeGrafter"/>
</dbReference>
<comment type="cofactor">
    <cofactor evidence="12">
        <name>Zn(2+)</name>
        <dbReference type="ChEBI" id="CHEBI:29105"/>
    </cofactor>
    <text evidence="12">Binds 2 Zn(2+) ions per subunit.</text>
</comment>
<dbReference type="Gene3D" id="2.110.10.10">
    <property type="entry name" value="Hemopexin-like domain"/>
    <property type="match status" value="1"/>
</dbReference>
<dbReference type="PANTHER" id="PTHR10201:SF298">
    <property type="entry name" value="MATRIX METALLOPROTEINASE-28"/>
    <property type="match status" value="1"/>
</dbReference>
<evidence type="ECO:0000256" key="2">
    <source>
        <dbReference type="ARBA" id="ARBA00022670"/>
    </source>
</evidence>
<feature type="binding site" evidence="12">
    <location>
        <position position="246"/>
    </location>
    <ligand>
        <name>Ca(2+)</name>
        <dbReference type="ChEBI" id="CHEBI:29108"/>
        <label>3</label>
    </ligand>
</feature>
<keyword evidence="8" id="KW-0482">Metalloprotease</keyword>
<dbReference type="InterPro" id="IPR033739">
    <property type="entry name" value="M10A_MMP"/>
</dbReference>
<keyword evidence="3 11" id="KW-0479">Metal-binding</keyword>
<accession>A0A3B3SY54</accession>
<dbReference type="FunFam" id="3.40.390.10:FF:000021">
    <property type="entry name" value="Matrix metallopeptidase 28"/>
    <property type="match status" value="1"/>
</dbReference>
<feature type="signal peptide" evidence="14">
    <location>
        <begin position="1"/>
        <end position="30"/>
    </location>
</feature>
<feature type="binding site" evidence="12">
    <location>
        <position position="352"/>
    </location>
    <ligand>
        <name>Ca(2+)</name>
        <dbReference type="ChEBI" id="CHEBI:29108"/>
        <label>4</label>
    </ligand>
</feature>
<dbReference type="InterPro" id="IPR021190">
    <property type="entry name" value="Pept_M10A"/>
</dbReference>
<feature type="binding site" evidence="12">
    <location>
        <position position="243"/>
    </location>
    <ligand>
        <name>Ca(2+)</name>
        <dbReference type="ChEBI" id="CHEBI:29108"/>
        <label>3</label>
    </ligand>
</feature>
<keyword evidence="14" id="KW-0732">Signal</keyword>
<evidence type="ECO:0000256" key="5">
    <source>
        <dbReference type="ARBA" id="ARBA00022801"/>
    </source>
</evidence>
<evidence type="ECO:0000256" key="14">
    <source>
        <dbReference type="SAM" id="SignalP"/>
    </source>
</evidence>
<dbReference type="InterPro" id="IPR036375">
    <property type="entry name" value="Hemopexin-like_dom_sf"/>
</dbReference>
<protein>
    <submittedName>
        <fullName evidence="16">Matrix metallopeptidase 28</fullName>
    </submittedName>
</protein>
<dbReference type="InterPro" id="IPR001818">
    <property type="entry name" value="Pept_M10_metallopeptidase"/>
</dbReference>
<organism evidence="16 17">
    <name type="scientific">Paramormyrops kingsleyae</name>
    <dbReference type="NCBI Taxonomy" id="1676925"/>
    <lineage>
        <taxon>Eukaryota</taxon>
        <taxon>Metazoa</taxon>
        <taxon>Chordata</taxon>
        <taxon>Craniata</taxon>
        <taxon>Vertebrata</taxon>
        <taxon>Euteleostomi</taxon>
        <taxon>Actinopterygii</taxon>
        <taxon>Neopterygii</taxon>
        <taxon>Teleostei</taxon>
        <taxon>Osteoglossocephala</taxon>
        <taxon>Osteoglossomorpha</taxon>
        <taxon>Osteoglossiformes</taxon>
        <taxon>Mormyridae</taxon>
        <taxon>Paramormyrops</taxon>
    </lineage>
</organism>
<evidence type="ECO:0000259" key="15">
    <source>
        <dbReference type="SMART" id="SM00235"/>
    </source>
</evidence>
<keyword evidence="2" id="KW-0645">Protease</keyword>
<feature type="active site" evidence="10">
    <location>
        <position position="265"/>
    </location>
</feature>
<dbReference type="CDD" id="cd00094">
    <property type="entry name" value="HX"/>
    <property type="match status" value="1"/>
</dbReference>
<evidence type="ECO:0000256" key="6">
    <source>
        <dbReference type="ARBA" id="ARBA00022833"/>
    </source>
</evidence>
<evidence type="ECO:0000313" key="16">
    <source>
        <dbReference type="Ensembl" id="ENSPKIP00000035325.1"/>
    </source>
</evidence>
<dbReference type="Pfam" id="PF00045">
    <property type="entry name" value="Hemopexin"/>
    <property type="match status" value="2"/>
</dbReference>
<feature type="binding site" evidence="12">
    <location>
        <position position="354"/>
    </location>
    <ligand>
        <name>Ca(2+)</name>
        <dbReference type="ChEBI" id="CHEBI:29108"/>
        <label>5</label>
    </ligand>
</feature>
<evidence type="ECO:0000256" key="4">
    <source>
        <dbReference type="ARBA" id="ARBA00022737"/>
    </source>
</evidence>
<feature type="binding site" evidence="12">
    <location>
        <position position="282"/>
    </location>
    <ligand>
        <name>Zn(2+)</name>
        <dbReference type="ChEBI" id="CHEBI:29105"/>
        <label>2</label>
        <note>catalytic</note>
    </ligand>
</feature>
<evidence type="ECO:0000256" key="9">
    <source>
        <dbReference type="ARBA" id="ARBA00023145"/>
    </source>
</evidence>
<feature type="binding site" evidence="11">
    <location>
        <position position="264"/>
    </location>
    <ligand>
        <name>Zn(2+)</name>
        <dbReference type="ChEBI" id="CHEBI:29105"/>
        <label>2</label>
        <note>catalytic</note>
    </ligand>
</feature>
<dbReference type="SMART" id="SM00235">
    <property type="entry name" value="ZnMc"/>
    <property type="match status" value="1"/>
</dbReference>
<feature type="binding site" evidence="12">
    <location>
        <position position="241"/>
    </location>
    <ligand>
        <name>Zn(2+)</name>
        <dbReference type="ChEBI" id="CHEBI:29105"/>
        <label>1</label>
    </ligand>
</feature>
<feature type="binding site" evidence="12">
    <location>
        <position position="223"/>
    </location>
    <ligand>
        <name>Ca(2+)</name>
        <dbReference type="ChEBI" id="CHEBI:29108"/>
        <label>3</label>
    </ligand>
</feature>
<keyword evidence="17" id="KW-1185">Reference proteome</keyword>
<evidence type="ECO:0000256" key="11">
    <source>
        <dbReference type="PIRSR" id="PIRSR001191-2"/>
    </source>
</evidence>
<dbReference type="SUPFAM" id="SSF55486">
    <property type="entry name" value="Metalloproteases ('zincins'), catalytic domain"/>
    <property type="match status" value="1"/>
</dbReference>
<evidence type="ECO:0000313" key="17">
    <source>
        <dbReference type="Proteomes" id="UP000261540"/>
    </source>
</evidence>
<dbReference type="SUPFAM" id="SSF47090">
    <property type="entry name" value="PGBD-like"/>
    <property type="match status" value="1"/>
</dbReference>
<name>A0A3B3SY54_9TELE</name>
<dbReference type="InterPro" id="IPR002477">
    <property type="entry name" value="Peptidoglycan-bd-like"/>
</dbReference>
<dbReference type="Ensembl" id="ENSPKIT00000016254.1">
    <property type="protein sequence ID" value="ENSPKIP00000035325.1"/>
    <property type="gene ID" value="ENSPKIG00000014321.1"/>
</dbReference>
<evidence type="ECO:0000256" key="8">
    <source>
        <dbReference type="ARBA" id="ARBA00023049"/>
    </source>
</evidence>
<evidence type="ECO:0000256" key="10">
    <source>
        <dbReference type="PIRSR" id="PIRSR001191-1"/>
    </source>
</evidence>
<keyword evidence="6 11" id="KW-0862">Zinc</keyword>
<dbReference type="PROSITE" id="PS51642">
    <property type="entry name" value="HEMOPEXIN_2"/>
    <property type="match status" value="3"/>
</dbReference>
<evidence type="ECO:0000256" key="1">
    <source>
        <dbReference type="ARBA" id="ARBA00010370"/>
    </source>
</evidence>
<dbReference type="GO" id="GO:0005615">
    <property type="term" value="C:extracellular space"/>
    <property type="evidence" value="ECO:0007669"/>
    <property type="project" value="TreeGrafter"/>
</dbReference>
<proteinExistence type="inferred from homology"/>
<dbReference type="InterPro" id="IPR000585">
    <property type="entry name" value="Hemopexin-like_dom"/>
</dbReference>
<feature type="binding site" evidence="12">
    <location>
        <position position="399"/>
    </location>
    <ligand>
        <name>Ca(2+)</name>
        <dbReference type="ChEBI" id="CHEBI:29108"/>
        <label>5</label>
    </ligand>
</feature>
<dbReference type="InterPro" id="IPR024079">
    <property type="entry name" value="MetalloPept_cat_dom_sf"/>
</dbReference>
<dbReference type="Pfam" id="PF01471">
    <property type="entry name" value="PG_binding_1"/>
    <property type="match status" value="1"/>
</dbReference>
<dbReference type="Gene3D" id="3.40.390.10">
    <property type="entry name" value="Collagenase (Catalytic Domain)"/>
    <property type="match status" value="1"/>
</dbReference>
<dbReference type="SUPFAM" id="SSF50923">
    <property type="entry name" value="Hemopexin-like domain"/>
    <property type="match status" value="1"/>
</dbReference>
<evidence type="ECO:0000256" key="3">
    <source>
        <dbReference type="ARBA" id="ARBA00022723"/>
    </source>
</evidence>
<dbReference type="InterPro" id="IPR036365">
    <property type="entry name" value="PGBD-like_sf"/>
</dbReference>
<dbReference type="Pfam" id="PF00413">
    <property type="entry name" value="Peptidase_M10"/>
    <property type="match status" value="1"/>
</dbReference>
<dbReference type="SMART" id="SM00120">
    <property type="entry name" value="HX"/>
    <property type="match status" value="4"/>
</dbReference>
<keyword evidence="5" id="KW-0378">Hydrolase</keyword>
<feature type="binding site" evidence="12">
    <location>
        <position position="246"/>
    </location>
    <ligand>
        <name>Ca(2+)</name>
        <dbReference type="ChEBI" id="CHEBI:29108"/>
        <label>1</label>
    </ligand>
</feature>
<reference evidence="16" key="1">
    <citation type="submission" date="2025-08" db="UniProtKB">
        <authorList>
            <consortium name="Ensembl"/>
        </authorList>
    </citation>
    <scope>IDENTIFICATION</scope>
</reference>
<dbReference type="PANTHER" id="PTHR10201">
    <property type="entry name" value="MATRIX METALLOPROTEINASE"/>
    <property type="match status" value="1"/>
</dbReference>
<dbReference type="GO" id="GO:0004222">
    <property type="term" value="F:metalloendopeptidase activity"/>
    <property type="evidence" value="ECO:0007669"/>
    <property type="project" value="InterPro"/>
</dbReference>
<feature type="chain" id="PRO_5017417273" evidence="14">
    <location>
        <begin position="31"/>
        <end position="543"/>
    </location>
</feature>
<dbReference type="GO" id="GO:0008270">
    <property type="term" value="F:zinc ion binding"/>
    <property type="evidence" value="ECO:0007669"/>
    <property type="project" value="InterPro"/>
</dbReference>
<evidence type="ECO:0000256" key="13">
    <source>
        <dbReference type="PROSITE-ProRule" id="PRU01011"/>
    </source>
</evidence>
<evidence type="ECO:0000256" key="12">
    <source>
        <dbReference type="PIRSR" id="PIRSR621190-2"/>
    </source>
</evidence>
<dbReference type="PIRSF" id="PIRSF001191">
    <property type="entry name" value="Peptidase_M10A_matrix"/>
    <property type="match status" value="1"/>
</dbReference>
<keyword evidence="9" id="KW-0865">Zymogen</keyword>
<dbReference type="PRINTS" id="PR00138">
    <property type="entry name" value="MATRIXIN"/>
</dbReference>
<feature type="binding site" evidence="11">
    <location>
        <position position="268"/>
    </location>
    <ligand>
        <name>Zn(2+)</name>
        <dbReference type="ChEBI" id="CHEBI:29105"/>
        <label>2</label>
        <note>catalytic</note>
    </ligand>
</feature>
<comment type="cofactor">
    <cofactor evidence="12">
        <name>Ca(2+)</name>
        <dbReference type="ChEBI" id="CHEBI:29108"/>
    </cofactor>
    <text evidence="12">Can bind about 5 Ca(2+) ions per subunit.</text>
</comment>
<evidence type="ECO:0000256" key="7">
    <source>
        <dbReference type="ARBA" id="ARBA00022837"/>
    </source>
</evidence>
<feature type="binding site" evidence="12">
    <location>
        <position position="231"/>
    </location>
    <ligand>
        <name>Zn(2+)</name>
        <dbReference type="ChEBI" id="CHEBI:29105"/>
        <label>1</label>
    </ligand>
</feature>
<dbReference type="STRING" id="1676925.ENSPKIP00000035325"/>
<dbReference type="GO" id="GO:0006508">
    <property type="term" value="P:proteolysis"/>
    <property type="evidence" value="ECO:0007669"/>
    <property type="project" value="UniProtKB-KW"/>
</dbReference>
<feature type="binding site" evidence="12">
    <location>
        <position position="216"/>
    </location>
    <ligand>
        <name>Zn(2+)</name>
        <dbReference type="ChEBI" id="CHEBI:29105"/>
        <label>1</label>
    </ligand>
</feature>
<feature type="repeat" description="Hemopexin" evidence="13">
    <location>
        <begin position="393"/>
        <end position="439"/>
    </location>
</feature>
<dbReference type="InterPro" id="IPR018487">
    <property type="entry name" value="Hemopexin-like_repeat"/>
</dbReference>
<feature type="binding site" evidence="12">
    <location>
        <position position="204"/>
    </location>
    <ligand>
        <name>Ca(2+)</name>
        <dbReference type="ChEBI" id="CHEBI:29108"/>
        <label>2</label>
    </ligand>
</feature>
<dbReference type="Proteomes" id="UP000261540">
    <property type="component" value="Unplaced"/>
</dbReference>
<reference evidence="16" key="2">
    <citation type="submission" date="2025-09" db="UniProtKB">
        <authorList>
            <consortium name="Ensembl"/>
        </authorList>
    </citation>
    <scope>IDENTIFICATION</scope>
</reference>
<feature type="repeat" description="Hemopexin" evidence="13">
    <location>
        <begin position="486"/>
        <end position="533"/>
    </location>
</feature>
<keyword evidence="7 12" id="KW-0106">Calcium</keyword>
<dbReference type="GO" id="GO:0030198">
    <property type="term" value="P:extracellular matrix organization"/>
    <property type="evidence" value="ECO:0007669"/>
    <property type="project" value="TreeGrafter"/>
</dbReference>
<dbReference type="GO" id="GO:0031012">
    <property type="term" value="C:extracellular matrix"/>
    <property type="evidence" value="ECO:0007669"/>
    <property type="project" value="InterPro"/>
</dbReference>
<dbReference type="GeneTree" id="ENSGT00940000159596"/>
<feature type="binding site" description="in inhibited form" evidence="12">
    <location>
        <position position="99"/>
    </location>
    <ligand>
        <name>Zn(2+)</name>
        <dbReference type="ChEBI" id="CHEBI:29105"/>
        <label>2</label>
        <note>catalytic</note>
    </ligand>
</feature>
<comment type="similarity">
    <text evidence="1">Belongs to the peptidase M10A family.</text>
</comment>
<feature type="domain" description="Peptidase metallopeptidase" evidence="15">
    <location>
        <begin position="151"/>
        <end position="309"/>
    </location>
</feature>
<dbReference type="AlphaFoldDB" id="A0A3B3SY54"/>
<sequence length="543" mass="61400">MSVNVTSPRSRSGRLLHHLLLLLAPLLVKGTAVSRVAEFQRADTAQDFLEKYGYLHQEEHKHSSAELDSAVREFQWLSQLPVTGQLDGATLQQMAAPRCGVRDGRSQRAWSRRVNGLLKGEMATASGPRRMKRYTRTDMQLEVTCMSNDTKGDRWQKRHLTYRIVNGPRHLSTAQVQLAVRAAFQLWSNVSALAFREVTEGPADIRLAFFEGEHDDGTGNAFDGPGGALAHAFFPCRGEAHFDMAERWTLHSRKGHNLFMVVAHEIGHTLGLEHSPLRQALMSPYYRKLGKALVLSWDDIIAVQQLYGKPADGKLTQSSGRAFMSALQDWEQTQTEEDRGSSPPQYCESNFDAITMDQDETVLVFRGGLFWVVSPQGDVSAPAPLQRRWPQLPPTIEAAAFSPVDSKFYFFKGRRLWRYSNSSLDPGFPKNHAKAGLPRRPDCAFYYAPLGHMILFKNSQYFVLNLKTLLLEPYYPRGLEDWRGLPRGAHGALSRSDGHLYVFRGHQYWQFNLAKVRVSGHGFWAQDLQWVGCQKIRSSNDVL</sequence>
<keyword evidence="4" id="KW-0677">Repeat</keyword>
<feature type="binding site" evidence="12">
    <location>
        <position position="214"/>
    </location>
    <ligand>
        <name>Zn(2+)</name>
        <dbReference type="ChEBI" id="CHEBI:29105"/>
        <label>1</label>
    </ligand>
</feature>
<feature type="binding site" evidence="11">
    <location>
        <position position="274"/>
    </location>
    <ligand>
        <name>Zn(2+)</name>
        <dbReference type="ChEBI" id="CHEBI:29105"/>
        <label>2</label>
        <note>catalytic</note>
    </ligand>
</feature>
<feature type="repeat" description="Hemopexin" evidence="13">
    <location>
        <begin position="348"/>
        <end position="392"/>
    </location>
</feature>
<feature type="binding site" evidence="12">
    <location>
        <position position="224"/>
    </location>
    <ligand>
        <name>Ca(2+)</name>
        <dbReference type="ChEBI" id="CHEBI:29108"/>
        <label>3</label>
    </ligand>
</feature>
<dbReference type="CDD" id="cd04278">
    <property type="entry name" value="ZnMc_MMP"/>
    <property type="match status" value="1"/>
</dbReference>